<dbReference type="InterPro" id="IPR010724">
    <property type="entry name" value="RepA_N"/>
</dbReference>
<sequence>MVKRQRGSAVYPQFKGIGAFPNKQKCAGYIPEHCLPICKKRKERIKFMRDLEKVCIQPKYNYCTGEERFTFIKLPKCLVEDEGFVELSMDAKLLYALFLDRVSLSIKNGWIDNQGRVFIYYSIKNICVDLNCGTQKACKLLDELEKVGALERKRQGLGRPNKLYLKKMF</sequence>
<dbReference type="Proteomes" id="UP000284051">
    <property type="component" value="Unassembled WGS sequence"/>
</dbReference>
<dbReference type="EMBL" id="QRID01000033">
    <property type="protein sequence ID" value="RHG24512.1"/>
    <property type="molecule type" value="Genomic_DNA"/>
</dbReference>
<comment type="caution">
    <text evidence="2">The sequence shown here is derived from an EMBL/GenBank/DDBJ whole genome shotgun (WGS) entry which is preliminary data.</text>
</comment>
<name>A0A3R6GTJ5_9FIRM</name>
<protein>
    <recommendedName>
        <fullName evidence="1">Replication initiator A N-terminal domain-containing protein</fullName>
    </recommendedName>
</protein>
<evidence type="ECO:0000259" key="1">
    <source>
        <dbReference type="Pfam" id="PF06970"/>
    </source>
</evidence>
<dbReference type="Pfam" id="PF06970">
    <property type="entry name" value="RepA_N"/>
    <property type="match status" value="1"/>
</dbReference>
<gene>
    <name evidence="2" type="ORF">DW264_18265</name>
</gene>
<accession>A0A3R6GTJ5</accession>
<feature type="domain" description="Replication initiator A N-terminal" evidence="1">
    <location>
        <begin position="70"/>
        <end position="144"/>
    </location>
</feature>
<evidence type="ECO:0000313" key="3">
    <source>
        <dbReference type="Proteomes" id="UP000284051"/>
    </source>
</evidence>
<dbReference type="AlphaFoldDB" id="A0A3R6GTJ5"/>
<organism evidence="2 3">
    <name type="scientific">Roseburia intestinalis</name>
    <dbReference type="NCBI Taxonomy" id="166486"/>
    <lineage>
        <taxon>Bacteria</taxon>
        <taxon>Bacillati</taxon>
        <taxon>Bacillota</taxon>
        <taxon>Clostridia</taxon>
        <taxon>Lachnospirales</taxon>
        <taxon>Lachnospiraceae</taxon>
        <taxon>Roseburia</taxon>
    </lineage>
</organism>
<proteinExistence type="predicted"/>
<evidence type="ECO:0000313" key="2">
    <source>
        <dbReference type="EMBL" id="RHG24512.1"/>
    </source>
</evidence>
<reference evidence="2 3" key="1">
    <citation type="submission" date="2018-08" db="EMBL/GenBank/DDBJ databases">
        <title>A genome reference for cultivated species of the human gut microbiota.</title>
        <authorList>
            <person name="Zou Y."/>
            <person name="Xue W."/>
            <person name="Luo G."/>
        </authorList>
    </citation>
    <scope>NUCLEOTIDE SEQUENCE [LARGE SCALE GENOMIC DNA]</scope>
    <source>
        <strain evidence="2 3">AM22-21LB</strain>
    </source>
</reference>